<protein>
    <submittedName>
        <fullName evidence="1">Uncharacterized protein</fullName>
    </submittedName>
</protein>
<evidence type="ECO:0000313" key="2">
    <source>
        <dbReference type="Proteomes" id="UP000774326"/>
    </source>
</evidence>
<reference evidence="1" key="1">
    <citation type="journal article" date="2021" name="Open Biol.">
        <title>Shared evolutionary footprints suggest mitochondrial oxidative damage underlies multiple complex I losses in fungi.</title>
        <authorList>
            <person name="Schikora-Tamarit M.A."/>
            <person name="Marcet-Houben M."/>
            <person name="Nosek J."/>
            <person name="Gabaldon T."/>
        </authorList>
    </citation>
    <scope>NUCLEOTIDE SEQUENCE</scope>
    <source>
        <strain evidence="1">CBS2887</strain>
    </source>
</reference>
<reference evidence="1" key="2">
    <citation type="submission" date="2021-01" db="EMBL/GenBank/DDBJ databases">
        <authorList>
            <person name="Schikora-Tamarit M.A."/>
        </authorList>
    </citation>
    <scope>NUCLEOTIDE SEQUENCE</scope>
    <source>
        <strain evidence="1">CBS2887</strain>
    </source>
</reference>
<accession>A0A9P8TCT2</accession>
<dbReference type="EMBL" id="JAEUBG010005485">
    <property type="protein sequence ID" value="KAH3674718.1"/>
    <property type="molecule type" value="Genomic_DNA"/>
</dbReference>
<comment type="caution">
    <text evidence="1">The sequence shown here is derived from an EMBL/GenBank/DDBJ whole genome shotgun (WGS) entry which is preliminary data.</text>
</comment>
<keyword evidence="2" id="KW-1185">Reference proteome</keyword>
<dbReference type="Proteomes" id="UP000774326">
    <property type="component" value="Unassembled WGS sequence"/>
</dbReference>
<name>A0A9P8TCT2_WICPI</name>
<dbReference type="AlphaFoldDB" id="A0A9P8TCT2"/>
<gene>
    <name evidence="1" type="ORF">WICPIJ_009506</name>
</gene>
<organism evidence="1 2">
    <name type="scientific">Wickerhamomyces pijperi</name>
    <name type="common">Yeast</name>
    <name type="synonym">Pichia pijperi</name>
    <dbReference type="NCBI Taxonomy" id="599730"/>
    <lineage>
        <taxon>Eukaryota</taxon>
        <taxon>Fungi</taxon>
        <taxon>Dikarya</taxon>
        <taxon>Ascomycota</taxon>
        <taxon>Saccharomycotina</taxon>
        <taxon>Saccharomycetes</taxon>
        <taxon>Phaffomycetales</taxon>
        <taxon>Wickerhamomycetaceae</taxon>
        <taxon>Wickerhamomyces</taxon>
    </lineage>
</organism>
<proteinExistence type="predicted"/>
<evidence type="ECO:0000313" key="1">
    <source>
        <dbReference type="EMBL" id="KAH3674718.1"/>
    </source>
</evidence>
<sequence length="205" mass="23296">MSLNQSSHHSLTKNRLSNIRTETIEIARDQEPAPLLQNHIIKKCNYNETKPTYYQRVKDSIISSFHRTSNPVTPPSLVHDQESLKTCTIWLRCLECISYPTSTNSLTTNSLSSELIHIKPVINKGQVAILFTKAPLVISLNLEIMTRTSDCTSLELTLILSKLMIFIRRILQHFKAMSDIRTDSFKLMYVSSLWALISSGMIDDG</sequence>